<evidence type="ECO:0000313" key="2">
    <source>
        <dbReference type="Proteomes" id="UP001055879"/>
    </source>
</evidence>
<organism evidence="1 2">
    <name type="scientific">Arctium lappa</name>
    <name type="common">Greater burdock</name>
    <name type="synonym">Lappa major</name>
    <dbReference type="NCBI Taxonomy" id="4217"/>
    <lineage>
        <taxon>Eukaryota</taxon>
        <taxon>Viridiplantae</taxon>
        <taxon>Streptophyta</taxon>
        <taxon>Embryophyta</taxon>
        <taxon>Tracheophyta</taxon>
        <taxon>Spermatophyta</taxon>
        <taxon>Magnoliopsida</taxon>
        <taxon>eudicotyledons</taxon>
        <taxon>Gunneridae</taxon>
        <taxon>Pentapetalae</taxon>
        <taxon>asterids</taxon>
        <taxon>campanulids</taxon>
        <taxon>Asterales</taxon>
        <taxon>Asteraceae</taxon>
        <taxon>Carduoideae</taxon>
        <taxon>Cardueae</taxon>
        <taxon>Arctiinae</taxon>
        <taxon>Arctium</taxon>
    </lineage>
</organism>
<gene>
    <name evidence="1" type="ORF">L6452_40602</name>
</gene>
<reference evidence="2" key="1">
    <citation type="journal article" date="2022" name="Mol. Ecol. Resour.">
        <title>The genomes of chicory, endive, great burdock and yacon provide insights into Asteraceae palaeo-polyploidization history and plant inulin production.</title>
        <authorList>
            <person name="Fan W."/>
            <person name="Wang S."/>
            <person name="Wang H."/>
            <person name="Wang A."/>
            <person name="Jiang F."/>
            <person name="Liu H."/>
            <person name="Zhao H."/>
            <person name="Xu D."/>
            <person name="Zhang Y."/>
        </authorList>
    </citation>
    <scope>NUCLEOTIDE SEQUENCE [LARGE SCALE GENOMIC DNA]</scope>
    <source>
        <strain evidence="2">cv. Niubang</strain>
    </source>
</reference>
<dbReference type="Proteomes" id="UP001055879">
    <property type="component" value="Linkage Group LG16"/>
</dbReference>
<reference evidence="1 2" key="2">
    <citation type="journal article" date="2022" name="Mol. Ecol. Resour.">
        <title>The genomes of chicory, endive, great burdock and yacon provide insights into Asteraceae paleo-polyploidization history and plant inulin production.</title>
        <authorList>
            <person name="Fan W."/>
            <person name="Wang S."/>
            <person name="Wang H."/>
            <person name="Wang A."/>
            <person name="Jiang F."/>
            <person name="Liu H."/>
            <person name="Zhao H."/>
            <person name="Xu D."/>
            <person name="Zhang Y."/>
        </authorList>
    </citation>
    <scope>NUCLEOTIDE SEQUENCE [LARGE SCALE GENOMIC DNA]</scope>
    <source>
        <strain evidence="2">cv. Niubang</strain>
    </source>
</reference>
<keyword evidence="2" id="KW-1185">Reference proteome</keyword>
<protein>
    <submittedName>
        <fullName evidence="1">Uncharacterized protein</fullName>
    </submittedName>
</protein>
<evidence type="ECO:0000313" key="1">
    <source>
        <dbReference type="EMBL" id="KAI3669368.1"/>
    </source>
</evidence>
<comment type="caution">
    <text evidence="1">The sequence shown here is derived from an EMBL/GenBank/DDBJ whole genome shotgun (WGS) entry which is preliminary data.</text>
</comment>
<name>A0ACB8XLU1_ARCLA</name>
<accession>A0ACB8XLU1</accession>
<sequence>MLSSDGDDFNRNQHHLIGRVSTRSTTSSSSTNSSNHSPPSSTVNQIRNTTRTMEEVWKDINLSSTNHPVATTKAYRGFIFQDFLAKPFSTSNDTPTRISSPAYGFPSPPPPPTVVQPPMLLNLNSGPDQMNFLAEDPTRNVCPLDVPFDQVLPSTNSSTGLLSNGIGGMWMLPATDRTGGERRHKRMIKNRESAARSRARKQAYTNELENEVERLKEENSRLKRQQQHLQMATAAQVTKKGGLQRTSTAPF</sequence>
<dbReference type="EMBL" id="CM042062">
    <property type="protein sequence ID" value="KAI3669368.1"/>
    <property type="molecule type" value="Genomic_DNA"/>
</dbReference>
<proteinExistence type="predicted"/>